<feature type="region of interest" description="Disordered" evidence="1">
    <location>
        <begin position="473"/>
        <end position="512"/>
    </location>
</feature>
<feature type="region of interest" description="Disordered" evidence="1">
    <location>
        <begin position="1"/>
        <end position="66"/>
    </location>
</feature>
<feature type="region of interest" description="Disordered" evidence="1">
    <location>
        <begin position="386"/>
        <end position="453"/>
    </location>
</feature>
<proteinExistence type="predicted"/>
<evidence type="ECO:0000313" key="3">
    <source>
        <dbReference type="Proteomes" id="UP000195570"/>
    </source>
</evidence>
<reference evidence="2" key="1">
    <citation type="submission" date="2016-09" db="EMBL/GenBank/DDBJ databases">
        <authorList>
            <person name="Hebert L."/>
            <person name="Moumen B."/>
        </authorList>
    </citation>
    <scope>NUCLEOTIDE SEQUENCE [LARGE SCALE GENOMIC DNA]</scope>
    <source>
        <strain evidence="2">OVI</strain>
    </source>
</reference>
<dbReference type="AlphaFoldDB" id="A0A1G4I7L0"/>
<gene>
    <name evidence="2" type="ORF">TEOVI_000691600</name>
</gene>
<accession>A0A1G4I7L0</accession>
<evidence type="ECO:0000313" key="2">
    <source>
        <dbReference type="EMBL" id="SCU67927.1"/>
    </source>
</evidence>
<feature type="compositionally biased region" description="Basic and acidic residues" evidence="1">
    <location>
        <begin position="200"/>
        <end position="220"/>
    </location>
</feature>
<protein>
    <recommendedName>
        <fullName evidence="4">T. brucei spp.-specific protein</fullName>
    </recommendedName>
</protein>
<dbReference type="EMBL" id="CZPT02000853">
    <property type="protein sequence ID" value="SCU67927.1"/>
    <property type="molecule type" value="Genomic_DNA"/>
</dbReference>
<feature type="compositionally biased region" description="Basic and acidic residues" evidence="1">
    <location>
        <begin position="499"/>
        <end position="509"/>
    </location>
</feature>
<evidence type="ECO:0008006" key="4">
    <source>
        <dbReference type="Google" id="ProtNLM"/>
    </source>
</evidence>
<feature type="region of interest" description="Disordered" evidence="1">
    <location>
        <begin position="156"/>
        <end position="227"/>
    </location>
</feature>
<feature type="compositionally biased region" description="Polar residues" evidence="1">
    <location>
        <begin position="424"/>
        <end position="441"/>
    </location>
</feature>
<evidence type="ECO:0000256" key="1">
    <source>
        <dbReference type="SAM" id="MobiDB-lite"/>
    </source>
</evidence>
<dbReference type="VEuPathDB" id="TriTrypDB:TEOVI_000691600"/>
<keyword evidence="3" id="KW-1185">Reference proteome</keyword>
<sequence>MNRARKPEPPSTPCARRDFRGTTTGRRPGLPSHNRNGNDVNATYPIPNNRVGRHLSPACGKYGNRPLTAKPRKRLISRRRNRLWYENALADAKIVRSPLWEHLDDSDDAAVFEGWNSKMRRPRKNFFYHGAGQSFDGAEVIDSLFMLAWMEEQMGRRKKQEGTQGDGNATIFRGGPAENNVDRKGNNVKGKEQQQQLVNEESKRHETHPTVREDETDHNPVECQGYNRSRTGESLELTPNSCDISFKSMFSTRSRKRSGRGDRLRFSCASLYKEYSNINTEECEEKGVGEIRVMECARQLGKAAEEQLQEGSRGSRRVMDSTSCGIRELHSIQLAELPDSVVKCPSGRRQSGEHMLPKLVKGRGETIHNTSEGTAPLSVLRKKLTHTRGHKTSVSDKTYPQNAPFITKGQKSATLRNKEGGGDVSTTNQPDSSLGVTTQRQGKGRNVSCKSTHGNASTFTLSNIFVNHMGSFSSSVSPLAPHLRKKELSTGTQQRSGRSKNDTHCEGSVRSRAPQKLKRIVYPEFLNAQSGGEHREDNHITTIQTPRSCGSGYFVNCEGMRSTSVSCSRHMGGGAKDSSISTFEDTFCCRGSSLLQVMCNTDKNYATDREQTNSTGNLCSSVNPYYF</sequence>
<dbReference type="GeneID" id="92380850"/>
<organism evidence="2 3">
    <name type="scientific">Trypanosoma equiperdum</name>
    <dbReference type="NCBI Taxonomy" id="5694"/>
    <lineage>
        <taxon>Eukaryota</taxon>
        <taxon>Discoba</taxon>
        <taxon>Euglenozoa</taxon>
        <taxon>Kinetoplastea</taxon>
        <taxon>Metakinetoplastina</taxon>
        <taxon>Trypanosomatida</taxon>
        <taxon>Trypanosomatidae</taxon>
        <taxon>Trypanosoma</taxon>
    </lineage>
</organism>
<comment type="caution">
    <text evidence="2">The sequence shown here is derived from an EMBL/GenBank/DDBJ whole genome shotgun (WGS) entry which is preliminary data.</text>
</comment>
<dbReference type="Proteomes" id="UP000195570">
    <property type="component" value="Unassembled WGS sequence"/>
</dbReference>
<dbReference type="RefSeq" id="XP_067079176.1">
    <property type="nucleotide sequence ID" value="XM_067223075.1"/>
</dbReference>
<name>A0A1G4I7L0_TRYEQ</name>
<feature type="compositionally biased region" description="Basic and acidic residues" evidence="1">
    <location>
        <begin position="180"/>
        <end position="192"/>
    </location>
</feature>